<dbReference type="Proteomes" id="UP000320735">
    <property type="component" value="Unassembled WGS sequence"/>
</dbReference>
<sequence length="186" mass="21734">MGQRFWRFPPVNAKREISVNQKSRARHSILSPEADFASPPLPRSRRNVRSFHALGRLTAPTSLCTKRYWFEEGFERGARKHSHLRMQQRTQKSPSRNQMLRANYPRIAKLQRVVKFRFRIQIIRTDGLTFRWSSTSLRIFLARKWCCTGVSETPARSRSSSTSAAATDGRRTRNVRFALGRLRPYV</sequence>
<gene>
    <name evidence="1" type="ORF">CA54_38710</name>
</gene>
<organism evidence="1 2">
    <name type="scientific">Symmachiella macrocystis</name>
    <dbReference type="NCBI Taxonomy" id="2527985"/>
    <lineage>
        <taxon>Bacteria</taxon>
        <taxon>Pseudomonadati</taxon>
        <taxon>Planctomycetota</taxon>
        <taxon>Planctomycetia</taxon>
        <taxon>Planctomycetales</taxon>
        <taxon>Planctomycetaceae</taxon>
        <taxon>Symmachiella</taxon>
    </lineage>
</organism>
<evidence type="ECO:0000313" key="2">
    <source>
        <dbReference type="Proteomes" id="UP000320735"/>
    </source>
</evidence>
<dbReference type="AlphaFoldDB" id="A0A5C6BBK5"/>
<proteinExistence type="predicted"/>
<protein>
    <submittedName>
        <fullName evidence="1">Uncharacterized protein</fullName>
    </submittedName>
</protein>
<accession>A0A5C6BBK5</accession>
<evidence type="ECO:0000313" key="1">
    <source>
        <dbReference type="EMBL" id="TWU08636.1"/>
    </source>
</evidence>
<name>A0A5C6BBK5_9PLAN</name>
<comment type="caution">
    <text evidence="1">The sequence shown here is derived from an EMBL/GenBank/DDBJ whole genome shotgun (WGS) entry which is preliminary data.</text>
</comment>
<keyword evidence="2" id="KW-1185">Reference proteome</keyword>
<reference evidence="1 2" key="1">
    <citation type="submission" date="2019-02" db="EMBL/GenBank/DDBJ databases">
        <title>Deep-cultivation of Planctomycetes and their phenomic and genomic characterization uncovers novel biology.</title>
        <authorList>
            <person name="Wiegand S."/>
            <person name="Jogler M."/>
            <person name="Boedeker C."/>
            <person name="Pinto D."/>
            <person name="Vollmers J."/>
            <person name="Rivas-Marin E."/>
            <person name="Kohn T."/>
            <person name="Peeters S.H."/>
            <person name="Heuer A."/>
            <person name="Rast P."/>
            <person name="Oberbeckmann S."/>
            <person name="Bunk B."/>
            <person name="Jeske O."/>
            <person name="Meyerdierks A."/>
            <person name="Storesund J.E."/>
            <person name="Kallscheuer N."/>
            <person name="Luecker S."/>
            <person name="Lage O.M."/>
            <person name="Pohl T."/>
            <person name="Merkel B.J."/>
            <person name="Hornburger P."/>
            <person name="Mueller R.-W."/>
            <person name="Bruemmer F."/>
            <person name="Labrenz M."/>
            <person name="Spormann A.M."/>
            <person name="Op Den Camp H."/>
            <person name="Overmann J."/>
            <person name="Amann R."/>
            <person name="Jetten M.S.M."/>
            <person name="Mascher T."/>
            <person name="Medema M.H."/>
            <person name="Devos D.P."/>
            <person name="Kaster A.-K."/>
            <person name="Ovreas L."/>
            <person name="Rohde M."/>
            <person name="Galperin M.Y."/>
            <person name="Jogler C."/>
        </authorList>
    </citation>
    <scope>NUCLEOTIDE SEQUENCE [LARGE SCALE GENOMIC DNA]</scope>
    <source>
        <strain evidence="1 2">CA54</strain>
    </source>
</reference>
<dbReference type="EMBL" id="SJPP01000002">
    <property type="protein sequence ID" value="TWU08636.1"/>
    <property type="molecule type" value="Genomic_DNA"/>
</dbReference>